<dbReference type="Pfam" id="PF00475">
    <property type="entry name" value="IGPD"/>
    <property type="match status" value="1"/>
</dbReference>
<dbReference type="RefSeq" id="WP_324715640.1">
    <property type="nucleotide sequence ID" value="NZ_CP141615.1"/>
</dbReference>
<dbReference type="EC" id="4.2.1.19" evidence="5 6"/>
<sequence>MNGVRQAEVERSTAETRIRVQLHLDGSGTSRVRTGIGFFDHMLASFAHHSLFDLTVEATGDLQVDGHHTVEDTGLVLGDALRRALGDWRGIVRFGDAAVPMDEALVLAAVDLSGRPLLSWEVPTLDAPGARLGEWDVQLAREFFGALASAGRFTLHVRELSGRNLHHVAEATFKSVARALREAVAVDPRRPSAIPSTKETLQA</sequence>
<dbReference type="NCBIfam" id="NF002111">
    <property type="entry name" value="PRK00951.2-1"/>
    <property type="match status" value="1"/>
</dbReference>
<dbReference type="Gene3D" id="3.30.230.40">
    <property type="entry name" value="Imidazole glycerol phosphate dehydratase, domain 1"/>
    <property type="match status" value="2"/>
</dbReference>
<dbReference type="InterPro" id="IPR038494">
    <property type="entry name" value="IGPD_sf"/>
</dbReference>
<organism evidence="7 8">
    <name type="scientific">Carboxydichorda subterranea</name>
    <dbReference type="NCBI Taxonomy" id="3109565"/>
    <lineage>
        <taxon>Bacteria</taxon>
        <taxon>Bacillati</taxon>
        <taxon>Bacillota</taxon>
        <taxon>Limnochordia</taxon>
        <taxon>Limnochordales</taxon>
        <taxon>Geochordaceae</taxon>
        <taxon>Carboxydichorda</taxon>
    </lineage>
</organism>
<dbReference type="PANTHER" id="PTHR23133">
    <property type="entry name" value="IMIDAZOLEGLYCEROL-PHOSPHATE DEHYDRATASE HIS7"/>
    <property type="match status" value="1"/>
</dbReference>
<dbReference type="CDD" id="cd07914">
    <property type="entry name" value="IGPD"/>
    <property type="match status" value="1"/>
</dbReference>
<comment type="catalytic activity">
    <reaction evidence="5 6">
        <text>D-erythro-1-(imidazol-4-yl)glycerol 3-phosphate = 3-(imidazol-4-yl)-2-oxopropyl phosphate + H2O</text>
        <dbReference type="Rhea" id="RHEA:11040"/>
        <dbReference type="ChEBI" id="CHEBI:15377"/>
        <dbReference type="ChEBI" id="CHEBI:57766"/>
        <dbReference type="ChEBI" id="CHEBI:58278"/>
        <dbReference type="EC" id="4.2.1.19"/>
    </reaction>
</comment>
<evidence type="ECO:0000256" key="1">
    <source>
        <dbReference type="ARBA" id="ARBA00005047"/>
    </source>
</evidence>
<dbReference type="HAMAP" id="MF_00076">
    <property type="entry name" value="HisB"/>
    <property type="match status" value="1"/>
</dbReference>
<evidence type="ECO:0000313" key="7">
    <source>
        <dbReference type="EMBL" id="WRP16368.1"/>
    </source>
</evidence>
<keyword evidence="2 5" id="KW-0028">Amino-acid biosynthesis</keyword>
<dbReference type="GO" id="GO:0004424">
    <property type="term" value="F:imidazoleglycerol-phosphate dehydratase activity"/>
    <property type="evidence" value="ECO:0007669"/>
    <property type="project" value="UniProtKB-EC"/>
</dbReference>
<evidence type="ECO:0000256" key="6">
    <source>
        <dbReference type="RuleBase" id="RU000599"/>
    </source>
</evidence>
<keyword evidence="4 5" id="KW-0456">Lyase</keyword>
<dbReference type="InterPro" id="IPR020568">
    <property type="entry name" value="Ribosomal_Su5_D2-typ_SF"/>
</dbReference>
<accession>A0ABZ1BUV0</accession>
<keyword evidence="8" id="KW-1185">Reference proteome</keyword>
<dbReference type="SUPFAM" id="SSF54211">
    <property type="entry name" value="Ribosomal protein S5 domain 2-like"/>
    <property type="match status" value="2"/>
</dbReference>
<dbReference type="PROSITE" id="PS00955">
    <property type="entry name" value="IGP_DEHYDRATASE_2"/>
    <property type="match status" value="1"/>
</dbReference>
<comment type="pathway">
    <text evidence="1 5 6">Amino-acid biosynthesis; L-histidine biosynthesis; L-histidine from 5-phospho-alpha-D-ribose 1-diphosphate: step 6/9.</text>
</comment>
<evidence type="ECO:0000313" key="8">
    <source>
        <dbReference type="Proteomes" id="UP001332192"/>
    </source>
</evidence>
<protein>
    <recommendedName>
        <fullName evidence="5 6">Imidazoleglycerol-phosphate dehydratase</fullName>
        <shortName evidence="5">IGPD</shortName>
        <ecNumber evidence="5 6">4.2.1.19</ecNumber>
    </recommendedName>
</protein>
<dbReference type="EMBL" id="CP141615">
    <property type="protein sequence ID" value="WRP16368.1"/>
    <property type="molecule type" value="Genomic_DNA"/>
</dbReference>
<reference evidence="7 8" key="1">
    <citation type="journal article" date="2024" name="Front. Microbiol.">
        <title>Novel thermophilic genera Geochorda gen. nov. and Carboxydochorda gen. nov. from the deep terrestrial subsurface reveal the ecophysiological diversity in the class Limnochordia.</title>
        <authorList>
            <person name="Karnachuk O.V."/>
            <person name="Lukina A.P."/>
            <person name="Avakyan M.R."/>
            <person name="Kadnikov V.V."/>
            <person name="Begmatov S."/>
            <person name="Beletsky A.V."/>
            <person name="Vlasova K.G."/>
            <person name="Novikov A.A."/>
            <person name="Shcherbakova V.A."/>
            <person name="Mardanov A.V."/>
            <person name="Ravin N.V."/>
        </authorList>
    </citation>
    <scope>NUCLEOTIDE SEQUENCE [LARGE SCALE GENOMIC DNA]</scope>
    <source>
        <strain evidence="7 8">L945</strain>
    </source>
</reference>
<dbReference type="PANTHER" id="PTHR23133:SF2">
    <property type="entry name" value="IMIDAZOLEGLYCEROL-PHOSPHATE DEHYDRATASE"/>
    <property type="match status" value="1"/>
</dbReference>
<keyword evidence="3 5" id="KW-0368">Histidine biosynthesis</keyword>
<dbReference type="PROSITE" id="PS00954">
    <property type="entry name" value="IGP_DEHYDRATASE_1"/>
    <property type="match status" value="1"/>
</dbReference>
<dbReference type="InterPro" id="IPR000807">
    <property type="entry name" value="ImidazoleglycerolP_deHydtase"/>
</dbReference>
<dbReference type="NCBIfam" id="NF002114">
    <property type="entry name" value="PRK00951.2-4"/>
    <property type="match status" value="1"/>
</dbReference>
<evidence type="ECO:0000256" key="3">
    <source>
        <dbReference type="ARBA" id="ARBA00023102"/>
    </source>
</evidence>
<dbReference type="InterPro" id="IPR020565">
    <property type="entry name" value="ImidazoleglycerP_deHydtase_CS"/>
</dbReference>
<gene>
    <name evidence="5 7" type="primary">hisB</name>
    <name evidence="7" type="ORF">U7230_09690</name>
</gene>
<evidence type="ECO:0000256" key="2">
    <source>
        <dbReference type="ARBA" id="ARBA00022605"/>
    </source>
</evidence>
<keyword evidence="5" id="KW-0963">Cytoplasm</keyword>
<proteinExistence type="inferred from homology"/>
<evidence type="ECO:0000256" key="5">
    <source>
        <dbReference type="HAMAP-Rule" id="MF_00076"/>
    </source>
</evidence>
<comment type="subcellular location">
    <subcellularLocation>
        <location evidence="5 6">Cytoplasm</location>
    </subcellularLocation>
</comment>
<name>A0ABZ1BUV0_9FIRM</name>
<dbReference type="Proteomes" id="UP001332192">
    <property type="component" value="Chromosome"/>
</dbReference>
<comment type="similarity">
    <text evidence="5 6">Belongs to the imidazoleglycerol-phosphate dehydratase family.</text>
</comment>
<evidence type="ECO:0000256" key="4">
    <source>
        <dbReference type="ARBA" id="ARBA00023239"/>
    </source>
</evidence>